<evidence type="ECO:0000256" key="1">
    <source>
        <dbReference type="SAM" id="MobiDB-lite"/>
    </source>
</evidence>
<protein>
    <submittedName>
        <fullName evidence="2">Uncharacterized protein</fullName>
    </submittedName>
</protein>
<dbReference type="AlphaFoldDB" id="A0A5B7K9V0"/>
<proteinExistence type="predicted"/>
<accession>A0A5B7K9V0</accession>
<feature type="compositionally biased region" description="Acidic residues" evidence="1">
    <location>
        <begin position="18"/>
        <end position="34"/>
    </location>
</feature>
<dbReference type="Proteomes" id="UP000324222">
    <property type="component" value="Unassembled WGS sequence"/>
</dbReference>
<sequence length="66" mass="7728">MEKYYINLEGGGKGEKQQEEEDEGEEEEEEEEQDVSYQFFRSVTHLSLVFSRLNATRVFTSTNTTK</sequence>
<name>A0A5B7K9V0_PORTR</name>
<feature type="region of interest" description="Disordered" evidence="1">
    <location>
        <begin position="1"/>
        <end position="35"/>
    </location>
</feature>
<reference evidence="2 3" key="1">
    <citation type="submission" date="2019-05" db="EMBL/GenBank/DDBJ databases">
        <title>Another draft genome of Portunus trituberculatus and its Hox gene families provides insights of decapod evolution.</title>
        <authorList>
            <person name="Jeong J.-H."/>
            <person name="Song I."/>
            <person name="Kim S."/>
            <person name="Choi T."/>
            <person name="Kim D."/>
            <person name="Ryu S."/>
            <person name="Kim W."/>
        </authorList>
    </citation>
    <scope>NUCLEOTIDE SEQUENCE [LARGE SCALE GENOMIC DNA]</scope>
    <source>
        <tissue evidence="2">Muscle</tissue>
    </source>
</reference>
<comment type="caution">
    <text evidence="2">The sequence shown here is derived from an EMBL/GenBank/DDBJ whole genome shotgun (WGS) entry which is preliminary data.</text>
</comment>
<keyword evidence="3" id="KW-1185">Reference proteome</keyword>
<dbReference type="EMBL" id="VSRR010136916">
    <property type="protein sequence ID" value="MPD03606.1"/>
    <property type="molecule type" value="Genomic_DNA"/>
</dbReference>
<gene>
    <name evidence="2" type="ORF">E2C01_099248</name>
</gene>
<evidence type="ECO:0000313" key="2">
    <source>
        <dbReference type="EMBL" id="MPD03606.1"/>
    </source>
</evidence>
<organism evidence="2 3">
    <name type="scientific">Portunus trituberculatus</name>
    <name type="common">Swimming crab</name>
    <name type="synonym">Neptunus trituberculatus</name>
    <dbReference type="NCBI Taxonomy" id="210409"/>
    <lineage>
        <taxon>Eukaryota</taxon>
        <taxon>Metazoa</taxon>
        <taxon>Ecdysozoa</taxon>
        <taxon>Arthropoda</taxon>
        <taxon>Crustacea</taxon>
        <taxon>Multicrustacea</taxon>
        <taxon>Malacostraca</taxon>
        <taxon>Eumalacostraca</taxon>
        <taxon>Eucarida</taxon>
        <taxon>Decapoda</taxon>
        <taxon>Pleocyemata</taxon>
        <taxon>Brachyura</taxon>
        <taxon>Eubrachyura</taxon>
        <taxon>Portunoidea</taxon>
        <taxon>Portunidae</taxon>
        <taxon>Portuninae</taxon>
        <taxon>Portunus</taxon>
    </lineage>
</organism>
<evidence type="ECO:0000313" key="3">
    <source>
        <dbReference type="Proteomes" id="UP000324222"/>
    </source>
</evidence>